<reference evidence="3" key="3">
    <citation type="submission" date="2021-02" db="UniProtKB">
        <authorList>
            <consortium name="EnsemblMetazoa"/>
        </authorList>
    </citation>
    <scope>IDENTIFICATION</scope>
    <source>
        <strain evidence="3">USDA</strain>
    </source>
</reference>
<accession>E0VWH4</accession>
<proteinExistence type="predicted"/>
<reference evidence="2" key="2">
    <citation type="submission" date="2007-04" db="EMBL/GenBank/DDBJ databases">
        <title>The genome of the human body louse.</title>
        <authorList>
            <consortium name="The Human Body Louse Genome Consortium"/>
            <person name="Kirkness E."/>
            <person name="Walenz B."/>
            <person name="Hass B."/>
            <person name="Bruggner R."/>
            <person name="Strausberg R."/>
        </authorList>
    </citation>
    <scope>NUCLEOTIDE SEQUENCE</scope>
    <source>
        <strain evidence="2">USDA</strain>
    </source>
</reference>
<evidence type="ECO:0000313" key="3">
    <source>
        <dbReference type="EnsemblMetazoa" id="PHUM483800-PA"/>
    </source>
</evidence>
<dbReference type="InParanoid" id="E0VWH4"/>
<evidence type="ECO:0000313" key="2">
    <source>
        <dbReference type="EMBL" id="EEB17730.1"/>
    </source>
</evidence>
<protein>
    <submittedName>
        <fullName evidence="2 3">Uncharacterized protein</fullName>
    </submittedName>
</protein>
<dbReference type="KEGG" id="phu:Phum_PHUM483800"/>
<dbReference type="CTD" id="8231420"/>
<dbReference type="RefSeq" id="XP_002430468.1">
    <property type="nucleotide sequence ID" value="XM_002430423.1"/>
</dbReference>
<dbReference type="GeneID" id="8231420"/>
<feature type="transmembrane region" description="Helical" evidence="1">
    <location>
        <begin position="12"/>
        <end position="31"/>
    </location>
</feature>
<evidence type="ECO:0000256" key="1">
    <source>
        <dbReference type="SAM" id="Phobius"/>
    </source>
</evidence>
<keyword evidence="1" id="KW-1133">Transmembrane helix</keyword>
<dbReference type="HOGENOM" id="CLU_2834221_0_0_1"/>
<sequence length="66" mass="7823">MAPGYRRANLTAYFSILSITFLIYNPEGFFIHMYEKFYGINGGWGGEQWGEEEERCFRGLSYHRDE</sequence>
<dbReference type="EMBL" id="DS235820">
    <property type="protein sequence ID" value="EEB17730.1"/>
    <property type="molecule type" value="Genomic_DNA"/>
</dbReference>
<dbReference type="Proteomes" id="UP000009046">
    <property type="component" value="Unassembled WGS sequence"/>
</dbReference>
<evidence type="ECO:0000313" key="4">
    <source>
        <dbReference type="Proteomes" id="UP000009046"/>
    </source>
</evidence>
<name>E0VWH4_PEDHC</name>
<organism>
    <name type="scientific">Pediculus humanus subsp. corporis</name>
    <name type="common">Body louse</name>
    <dbReference type="NCBI Taxonomy" id="121224"/>
    <lineage>
        <taxon>Eukaryota</taxon>
        <taxon>Metazoa</taxon>
        <taxon>Ecdysozoa</taxon>
        <taxon>Arthropoda</taxon>
        <taxon>Hexapoda</taxon>
        <taxon>Insecta</taxon>
        <taxon>Pterygota</taxon>
        <taxon>Neoptera</taxon>
        <taxon>Paraneoptera</taxon>
        <taxon>Psocodea</taxon>
        <taxon>Troctomorpha</taxon>
        <taxon>Phthiraptera</taxon>
        <taxon>Anoplura</taxon>
        <taxon>Pediculidae</taxon>
        <taxon>Pediculus</taxon>
    </lineage>
</organism>
<dbReference type="VEuPathDB" id="VectorBase:PHUM483800"/>
<dbReference type="EMBL" id="AAZO01005862">
    <property type="status" value="NOT_ANNOTATED_CDS"/>
    <property type="molecule type" value="Genomic_DNA"/>
</dbReference>
<reference evidence="2" key="1">
    <citation type="submission" date="2007-04" db="EMBL/GenBank/DDBJ databases">
        <title>Annotation of Pediculus humanus corporis strain USDA.</title>
        <authorList>
            <person name="Kirkness E."/>
            <person name="Hannick L."/>
            <person name="Hass B."/>
            <person name="Bruggner R."/>
            <person name="Lawson D."/>
            <person name="Bidwell S."/>
            <person name="Joardar V."/>
            <person name="Caler E."/>
            <person name="Walenz B."/>
            <person name="Inman J."/>
            <person name="Schobel S."/>
            <person name="Galinsky K."/>
            <person name="Amedeo P."/>
            <person name="Strausberg R."/>
        </authorList>
    </citation>
    <scope>NUCLEOTIDE SEQUENCE</scope>
    <source>
        <strain evidence="2">USDA</strain>
    </source>
</reference>
<dbReference type="EnsemblMetazoa" id="PHUM483800-RA">
    <property type="protein sequence ID" value="PHUM483800-PA"/>
    <property type="gene ID" value="PHUM483800"/>
</dbReference>
<dbReference type="AlphaFoldDB" id="E0VWH4"/>
<keyword evidence="4" id="KW-1185">Reference proteome</keyword>
<keyword evidence="1" id="KW-0472">Membrane</keyword>
<keyword evidence="1" id="KW-0812">Transmembrane</keyword>
<gene>
    <name evidence="3" type="primary">8231420</name>
    <name evidence="2" type="ORF">Phum_PHUM483800</name>
</gene>